<dbReference type="Pfam" id="PF07727">
    <property type="entry name" value="RVT_2"/>
    <property type="match status" value="1"/>
</dbReference>
<name>A0AAD6PBB5_9ROSI</name>
<evidence type="ECO:0000259" key="1">
    <source>
        <dbReference type="Pfam" id="PF07727"/>
    </source>
</evidence>
<gene>
    <name evidence="2" type="ORF">OIU84_024466</name>
</gene>
<organism evidence="2 3">
    <name type="scientific">Salix udensis</name>
    <dbReference type="NCBI Taxonomy" id="889485"/>
    <lineage>
        <taxon>Eukaryota</taxon>
        <taxon>Viridiplantae</taxon>
        <taxon>Streptophyta</taxon>
        <taxon>Embryophyta</taxon>
        <taxon>Tracheophyta</taxon>
        <taxon>Spermatophyta</taxon>
        <taxon>Magnoliopsida</taxon>
        <taxon>eudicotyledons</taxon>
        <taxon>Gunneridae</taxon>
        <taxon>Pentapetalae</taxon>
        <taxon>rosids</taxon>
        <taxon>fabids</taxon>
        <taxon>Malpighiales</taxon>
        <taxon>Salicaceae</taxon>
        <taxon>Saliceae</taxon>
        <taxon>Salix</taxon>
    </lineage>
</organism>
<dbReference type="AlphaFoldDB" id="A0AAD6PBB5"/>
<dbReference type="InterPro" id="IPR043502">
    <property type="entry name" value="DNA/RNA_pol_sf"/>
</dbReference>
<dbReference type="Proteomes" id="UP001162972">
    <property type="component" value="Chromosome 16"/>
</dbReference>
<dbReference type="SUPFAM" id="SSF56672">
    <property type="entry name" value="DNA/RNA polymerases"/>
    <property type="match status" value="1"/>
</dbReference>
<sequence length="202" mass="22951">MDTIKLLLMLAAQKGWLVWQMDVKSAFLNGTLSEEIYVEQPEGFEIEPNLDKVYLLKKALYGLKQAPRAWYSNLDEYLASLGFEKSLNEATLYVKKVDDHILIVSVYVDDLLITGDDEKFVDEFKLNMKNKFEMNELGLLAYFLGMEMNQSSEGCFVCQKQFTTKLLNKFAMENCKPVSTPMVLGVKLTKDDGAPCVDGENV</sequence>
<keyword evidence="3" id="KW-1185">Reference proteome</keyword>
<accession>A0AAD6PBB5</accession>
<dbReference type="EMBL" id="JAPFFJ010000006">
    <property type="protein sequence ID" value="KAJ6423509.1"/>
    <property type="molecule type" value="Genomic_DNA"/>
</dbReference>
<dbReference type="InterPro" id="IPR013103">
    <property type="entry name" value="RVT_2"/>
</dbReference>
<comment type="caution">
    <text evidence="2">The sequence shown here is derived from an EMBL/GenBank/DDBJ whole genome shotgun (WGS) entry which is preliminary data.</text>
</comment>
<reference evidence="2 3" key="1">
    <citation type="journal article" date="2023" name="Int. J. Mol. Sci.">
        <title>De Novo Assembly and Annotation of 11 Diverse Shrub Willow (Salix) Genomes Reveals Novel Gene Organization in Sex-Linked Regions.</title>
        <authorList>
            <person name="Hyden B."/>
            <person name="Feng K."/>
            <person name="Yates T.B."/>
            <person name="Jawdy S."/>
            <person name="Cereghino C."/>
            <person name="Smart L.B."/>
            <person name="Muchero W."/>
        </authorList>
    </citation>
    <scope>NUCLEOTIDE SEQUENCE [LARGE SCALE GENOMIC DNA]</scope>
    <source>
        <tissue evidence="2">Shoot tip</tissue>
    </source>
</reference>
<protein>
    <recommendedName>
        <fullName evidence="1">Reverse transcriptase Ty1/copia-type domain-containing protein</fullName>
    </recommendedName>
</protein>
<evidence type="ECO:0000313" key="2">
    <source>
        <dbReference type="EMBL" id="KAJ6423509.1"/>
    </source>
</evidence>
<feature type="domain" description="Reverse transcriptase Ty1/copia-type" evidence="1">
    <location>
        <begin position="2"/>
        <end position="183"/>
    </location>
</feature>
<proteinExistence type="predicted"/>
<evidence type="ECO:0000313" key="3">
    <source>
        <dbReference type="Proteomes" id="UP001162972"/>
    </source>
</evidence>